<dbReference type="AlphaFoldDB" id="A0A0K0X9G2"/>
<dbReference type="KEGG" id="mgo:AFA91_21390"/>
<dbReference type="Proteomes" id="UP000062255">
    <property type="component" value="Chromosome"/>
</dbReference>
<dbReference type="STRING" id="134601.AFA91_21390"/>
<dbReference type="EMBL" id="CP012150">
    <property type="protein sequence ID" value="AKS34016.1"/>
    <property type="molecule type" value="Genomic_DNA"/>
</dbReference>
<organism evidence="1 2">
    <name type="scientific">Mycolicibacterium goodii</name>
    <name type="common">Mycobacterium goodii</name>
    <dbReference type="NCBI Taxonomy" id="134601"/>
    <lineage>
        <taxon>Bacteria</taxon>
        <taxon>Bacillati</taxon>
        <taxon>Actinomycetota</taxon>
        <taxon>Actinomycetes</taxon>
        <taxon>Mycobacteriales</taxon>
        <taxon>Mycobacteriaceae</taxon>
        <taxon>Mycolicibacterium</taxon>
    </lineage>
</organism>
<name>A0A0K0X9G2_MYCGD</name>
<sequence length="60" mass="6542">MRRSIPSRSVTLCRSTAHTCAAIAATNRNATTVCAWRSTPYRSALNGAMRGSRTRLNTDT</sequence>
<gene>
    <name evidence="1" type="ORF">AFA91_21390</name>
</gene>
<evidence type="ECO:0000313" key="1">
    <source>
        <dbReference type="EMBL" id="AKS34016.1"/>
    </source>
</evidence>
<proteinExistence type="predicted"/>
<dbReference type="PATRIC" id="fig|134601.6.peg.4417"/>
<accession>A0A0K0X9G2</accession>
<reference evidence="1 2" key="1">
    <citation type="submission" date="2015-07" db="EMBL/GenBank/DDBJ databases">
        <title>Complete genome sequence of Mycobacterium goodii X7B, a facultative thermophilic biodesulfurizing bacterium.</title>
        <authorList>
            <person name="Yu B."/>
            <person name="Li F."/>
            <person name="Xu P."/>
        </authorList>
    </citation>
    <scope>NUCLEOTIDE SEQUENCE [LARGE SCALE GENOMIC DNA]</scope>
    <source>
        <strain evidence="1 2">X7B</strain>
    </source>
</reference>
<evidence type="ECO:0000313" key="2">
    <source>
        <dbReference type="Proteomes" id="UP000062255"/>
    </source>
</evidence>
<protein>
    <submittedName>
        <fullName evidence="1">Uncharacterized protein</fullName>
    </submittedName>
</protein>